<gene>
    <name evidence="1" type="ORF">DFR29_108129</name>
</gene>
<dbReference type="OrthoDB" id="8593417at2"/>
<proteinExistence type="predicted"/>
<name>A0A4R6YV71_9GAMM</name>
<sequence length="599" mass="65086">MQHLPSPLLPWRQYLAWFDDELAAALGDLLRRLQPLLAPLHARESRGDAIPDGIDDLRRRGSYERLLLSEWALAEAEPDEFLRRAIAGEHVFLSPRLVRPRSRLHIVALFDSGPGQLGAPRLVQLALAILLAQRAERLGAQFGWGSLQGSRTMHGLSQASDLQQLLTQRQWQTADADMAAFWRVELAHLPQAPAECWVVSDQPQELPATHTVQLRRCLDGSVALCMASARAQREAVLPPLPPRAAVRLLRGEFTGVAAARKAAVKSAGHRIALTQPPLLDRSGQRLAVALLGGNELLLVQLSDRSGAAASLSSQQWRRNASLIGAVFNDGRIGGVLSVDGHLRGWKLGGFKAWSRPPPEEFKAATGQGRWLRGLLQSPIGNAQAGNRLLLLDHAGNLADWTSSWPRGATNHATALTRQVLALHDAATDQAIVAIAGAGQIELQHIPLQGPRKLLARTSTVHAADTAFLAGRLEDDGWNGSCAYASLRGSNGPSHWKLLHYAKGKFQPGEASTPEQVRIVGLAVNPQAPQTYAPLGLDASRRRLHVYTPQAQEIHLSDVEIQHAALSDNGERVALINARRELLLIDVASQRLLLHLGSDA</sequence>
<evidence type="ECO:0000313" key="1">
    <source>
        <dbReference type="EMBL" id="TDR42545.1"/>
    </source>
</evidence>
<dbReference type="RefSeq" id="WP_133819363.1">
    <property type="nucleotide sequence ID" value="NZ_SNZH01000008.1"/>
</dbReference>
<dbReference type="EMBL" id="SNZH01000008">
    <property type="protein sequence ID" value="TDR42545.1"/>
    <property type="molecule type" value="Genomic_DNA"/>
</dbReference>
<accession>A0A4R6YV71</accession>
<dbReference type="Proteomes" id="UP000295293">
    <property type="component" value="Unassembled WGS sequence"/>
</dbReference>
<organism evidence="1 2">
    <name type="scientific">Tahibacter aquaticus</name>
    <dbReference type="NCBI Taxonomy" id="520092"/>
    <lineage>
        <taxon>Bacteria</taxon>
        <taxon>Pseudomonadati</taxon>
        <taxon>Pseudomonadota</taxon>
        <taxon>Gammaproteobacteria</taxon>
        <taxon>Lysobacterales</taxon>
        <taxon>Rhodanobacteraceae</taxon>
        <taxon>Tahibacter</taxon>
    </lineage>
</organism>
<keyword evidence="2" id="KW-1185">Reference proteome</keyword>
<dbReference type="AlphaFoldDB" id="A0A4R6YV71"/>
<reference evidence="1 2" key="1">
    <citation type="submission" date="2019-03" db="EMBL/GenBank/DDBJ databases">
        <title>Genomic Encyclopedia of Type Strains, Phase IV (KMG-IV): sequencing the most valuable type-strain genomes for metagenomic binning, comparative biology and taxonomic classification.</title>
        <authorList>
            <person name="Goeker M."/>
        </authorList>
    </citation>
    <scope>NUCLEOTIDE SEQUENCE [LARGE SCALE GENOMIC DNA]</scope>
    <source>
        <strain evidence="1 2">DSM 21667</strain>
    </source>
</reference>
<comment type="caution">
    <text evidence="1">The sequence shown here is derived from an EMBL/GenBank/DDBJ whole genome shotgun (WGS) entry which is preliminary data.</text>
</comment>
<evidence type="ECO:0000313" key="2">
    <source>
        <dbReference type="Proteomes" id="UP000295293"/>
    </source>
</evidence>
<protein>
    <submittedName>
        <fullName evidence="1">Uncharacterized protein</fullName>
    </submittedName>
</protein>